<evidence type="ECO:0000259" key="6">
    <source>
        <dbReference type="Pfam" id="PF24568"/>
    </source>
</evidence>
<dbReference type="HOGENOM" id="CLU_029425_4_3_9"/>
<accession>C0EB62</accession>
<sequence length="425" mass="47617">MGHRQNRSRILAALLSISMVAAVAVPCKAGAEALSPEELQQKIDRYESQLRDKQNNLDKKEEYQKTLDAQIETMNEKIDADQTAIDALNDEISDKETEIAQLETQMNQKQSEIDAKGAELEQKEAEKQETSRLLKERMRASYMSGQTTTLEMLLSADSFGNFLSVYEYAQRVASHDRNLVDTLVTQMEEIDEVRADLDRSKQELLQKKEAQQASVELTKKKRAELTAALNSQQETVDLVKEKLEQNNRDISEISQQYAQSQKELEQLRQAQEEFDRKAEEHQNQVNNGGGDGSDVSSSGFLWPLPGHTHLSTYFGQNGHTGIDIPAPEGTSIVATKSGRVEAWPNGRGGSYWSYGNYLIIYHDDGSTSLYAHCSSVDVPNGSYVTQGQHIAQVGHTGRVFGNPGNHLHFELRVGRLVNPLDYLSR</sequence>
<dbReference type="CDD" id="cd12797">
    <property type="entry name" value="M23_peptidase"/>
    <property type="match status" value="1"/>
</dbReference>
<protein>
    <submittedName>
        <fullName evidence="7">Peptidase, M23 family</fullName>
    </submittedName>
</protein>
<dbReference type="PANTHER" id="PTHR21666:SF270">
    <property type="entry name" value="MUREIN HYDROLASE ACTIVATOR ENVC"/>
    <property type="match status" value="1"/>
</dbReference>
<evidence type="ECO:0000259" key="5">
    <source>
        <dbReference type="Pfam" id="PF01551"/>
    </source>
</evidence>
<dbReference type="Proteomes" id="UP000003340">
    <property type="component" value="Unassembled WGS sequence"/>
</dbReference>
<feature type="compositionally biased region" description="Basic and acidic residues" evidence="3">
    <location>
        <begin position="262"/>
        <end position="282"/>
    </location>
</feature>
<keyword evidence="1 4" id="KW-0732">Signal</keyword>
<keyword evidence="2" id="KW-0175">Coiled coil</keyword>
<feature type="region of interest" description="Disordered" evidence="3">
    <location>
        <begin position="261"/>
        <end position="300"/>
    </location>
</feature>
<evidence type="ECO:0000313" key="7">
    <source>
        <dbReference type="EMBL" id="EEG31282.1"/>
    </source>
</evidence>
<dbReference type="eggNOG" id="COG4942">
    <property type="taxonomic scope" value="Bacteria"/>
</dbReference>
<dbReference type="GO" id="GO:0004222">
    <property type="term" value="F:metalloendopeptidase activity"/>
    <property type="evidence" value="ECO:0007669"/>
    <property type="project" value="TreeGrafter"/>
</dbReference>
<proteinExistence type="predicted"/>
<dbReference type="InterPro" id="IPR016047">
    <property type="entry name" value="M23ase_b-sheet_dom"/>
</dbReference>
<evidence type="ECO:0000313" key="8">
    <source>
        <dbReference type="Proteomes" id="UP000003340"/>
    </source>
</evidence>
<dbReference type="PANTHER" id="PTHR21666">
    <property type="entry name" value="PEPTIDASE-RELATED"/>
    <property type="match status" value="1"/>
</dbReference>
<dbReference type="SUPFAM" id="SSF51261">
    <property type="entry name" value="Duplicated hybrid motif"/>
    <property type="match status" value="1"/>
</dbReference>
<dbReference type="Gene3D" id="2.70.70.10">
    <property type="entry name" value="Glucose Permease (Domain IIA)"/>
    <property type="match status" value="1"/>
</dbReference>
<comment type="caution">
    <text evidence="7">The sequence shown here is derived from an EMBL/GenBank/DDBJ whole genome shotgun (WGS) entry which is preliminary data.</text>
</comment>
<keyword evidence="8" id="KW-1185">Reference proteome</keyword>
<reference evidence="7 8" key="1">
    <citation type="submission" date="2009-01" db="EMBL/GenBank/DDBJ databases">
        <authorList>
            <person name="Fulton L."/>
            <person name="Clifton S."/>
            <person name="Fulton B."/>
            <person name="Xu J."/>
            <person name="Minx P."/>
            <person name="Pepin K.H."/>
            <person name="Johnson M."/>
            <person name="Bhonagiri V."/>
            <person name="Nash W.E."/>
            <person name="Mardis E.R."/>
            <person name="Wilson R.K."/>
        </authorList>
    </citation>
    <scope>NUCLEOTIDE SEQUENCE [LARGE SCALE GENOMIC DNA]</scope>
    <source>
        <strain evidence="7 8">DSM 5476</strain>
    </source>
</reference>
<name>C0EB62_9FIRM</name>
<dbReference type="EMBL" id="ACEC01000040">
    <property type="protein sequence ID" value="EEG31282.1"/>
    <property type="molecule type" value="Genomic_DNA"/>
</dbReference>
<feature type="coiled-coil region" evidence="2">
    <location>
        <begin position="36"/>
        <end position="140"/>
    </location>
</feature>
<reference evidence="7 8" key="2">
    <citation type="submission" date="2009-02" db="EMBL/GenBank/DDBJ databases">
        <title>Draft genome sequence of Clostridium methylpentosum (DSM 5476).</title>
        <authorList>
            <person name="Sudarsanam P."/>
            <person name="Ley R."/>
            <person name="Guruge J."/>
            <person name="Turnbaugh P.J."/>
            <person name="Mahowald M."/>
            <person name="Liep D."/>
            <person name="Gordon J."/>
        </authorList>
    </citation>
    <scope>NUCLEOTIDE SEQUENCE [LARGE SCALE GENOMIC DNA]</scope>
    <source>
        <strain evidence="7 8">DSM 5476</strain>
    </source>
</reference>
<dbReference type="InterPro" id="IPR050570">
    <property type="entry name" value="Cell_wall_metabolism_enzyme"/>
</dbReference>
<evidence type="ECO:0000256" key="2">
    <source>
        <dbReference type="SAM" id="Coils"/>
    </source>
</evidence>
<dbReference type="Pfam" id="PF01551">
    <property type="entry name" value="Peptidase_M23"/>
    <property type="match status" value="1"/>
</dbReference>
<dbReference type="Gene3D" id="6.10.250.3150">
    <property type="match status" value="1"/>
</dbReference>
<evidence type="ECO:0000256" key="4">
    <source>
        <dbReference type="SAM" id="SignalP"/>
    </source>
</evidence>
<feature type="signal peptide" evidence="4">
    <location>
        <begin position="1"/>
        <end position="24"/>
    </location>
</feature>
<gene>
    <name evidence="7" type="ORF">CLOSTMETH_01079</name>
</gene>
<evidence type="ECO:0000256" key="3">
    <source>
        <dbReference type="SAM" id="MobiDB-lite"/>
    </source>
</evidence>
<dbReference type="STRING" id="537013.CLOSTMETH_01079"/>
<organism evidence="7 8">
    <name type="scientific">[Clostridium] methylpentosum DSM 5476</name>
    <dbReference type="NCBI Taxonomy" id="537013"/>
    <lineage>
        <taxon>Bacteria</taxon>
        <taxon>Bacillati</taxon>
        <taxon>Bacillota</taxon>
        <taxon>Clostridia</taxon>
        <taxon>Eubacteriales</taxon>
        <taxon>Oscillospiraceae</taxon>
        <taxon>Oscillospiraceae incertae sedis</taxon>
    </lineage>
</organism>
<feature type="chain" id="PRO_5038791132" evidence="4">
    <location>
        <begin position="25"/>
        <end position="425"/>
    </location>
</feature>
<dbReference type="Pfam" id="PF24568">
    <property type="entry name" value="CC_PcsB"/>
    <property type="match status" value="1"/>
</dbReference>
<feature type="domain" description="M23ase beta-sheet core" evidence="5">
    <location>
        <begin position="318"/>
        <end position="419"/>
    </location>
</feature>
<feature type="domain" description="Peptidoglycan hydrolase PcsB coiled-coil" evidence="6">
    <location>
        <begin position="125"/>
        <end position="191"/>
    </location>
</feature>
<dbReference type="InterPro" id="IPR011055">
    <property type="entry name" value="Dup_hybrid_motif"/>
</dbReference>
<evidence type="ECO:0000256" key="1">
    <source>
        <dbReference type="ARBA" id="ARBA00022729"/>
    </source>
</evidence>
<dbReference type="InterPro" id="IPR057309">
    <property type="entry name" value="PcsB_CC"/>
</dbReference>
<dbReference type="AlphaFoldDB" id="C0EB62"/>